<dbReference type="EMBL" id="CAJNNV010031383">
    <property type="protein sequence ID" value="CAE8635982.1"/>
    <property type="molecule type" value="Genomic_DNA"/>
</dbReference>
<organism evidence="9 10">
    <name type="scientific">Polarella glacialis</name>
    <name type="common">Dinoflagellate</name>
    <dbReference type="NCBI Taxonomy" id="89957"/>
    <lineage>
        <taxon>Eukaryota</taxon>
        <taxon>Sar</taxon>
        <taxon>Alveolata</taxon>
        <taxon>Dinophyceae</taxon>
        <taxon>Suessiales</taxon>
        <taxon>Suessiaceae</taxon>
        <taxon>Polarella</taxon>
    </lineage>
</organism>
<evidence type="ECO:0000313" key="10">
    <source>
        <dbReference type="Proteomes" id="UP000654075"/>
    </source>
</evidence>
<dbReference type="Proteomes" id="UP000654075">
    <property type="component" value="Unassembled WGS sequence"/>
</dbReference>
<dbReference type="InterPro" id="IPR011992">
    <property type="entry name" value="EF-hand-dom_pair"/>
</dbReference>
<gene>
    <name evidence="9" type="ORF">PGLA1383_LOCUS51522</name>
</gene>
<keyword evidence="4" id="KW-0677">Repeat</keyword>
<evidence type="ECO:0000256" key="5">
    <source>
        <dbReference type="ARBA" id="ARBA00022837"/>
    </source>
</evidence>
<feature type="domain" description="EF-hand" evidence="8">
    <location>
        <begin position="589"/>
        <end position="624"/>
    </location>
</feature>
<reference evidence="9" key="1">
    <citation type="submission" date="2021-02" db="EMBL/GenBank/DDBJ databases">
        <authorList>
            <person name="Dougan E. K."/>
            <person name="Rhodes N."/>
            <person name="Thang M."/>
            <person name="Chan C."/>
        </authorList>
    </citation>
    <scope>NUCLEOTIDE SEQUENCE</scope>
</reference>
<dbReference type="GO" id="GO:0005737">
    <property type="term" value="C:cytoplasm"/>
    <property type="evidence" value="ECO:0007669"/>
    <property type="project" value="UniProtKB-SubCell"/>
</dbReference>
<feature type="region of interest" description="Disordered" evidence="7">
    <location>
        <begin position="1"/>
        <end position="57"/>
    </location>
</feature>
<dbReference type="CDD" id="cd00051">
    <property type="entry name" value="EFh"/>
    <property type="match status" value="3"/>
</dbReference>
<dbReference type="PROSITE" id="PS00018">
    <property type="entry name" value="EF_HAND_1"/>
    <property type="match status" value="6"/>
</dbReference>
<feature type="region of interest" description="Disordered" evidence="7">
    <location>
        <begin position="641"/>
        <end position="660"/>
    </location>
</feature>
<feature type="compositionally biased region" description="Basic and acidic residues" evidence="7">
    <location>
        <begin position="641"/>
        <end position="650"/>
    </location>
</feature>
<dbReference type="InterPro" id="IPR048256">
    <property type="entry name" value="Tektin-like"/>
</dbReference>
<protein>
    <recommendedName>
        <fullName evidence="8">EF-hand domain-containing protein</fullName>
    </recommendedName>
</protein>
<dbReference type="PROSITE" id="PS50222">
    <property type="entry name" value="EF_HAND_2"/>
    <property type="match status" value="6"/>
</dbReference>
<comment type="subcellular location">
    <subcellularLocation>
        <location evidence="1">Cytoplasm</location>
    </subcellularLocation>
</comment>
<dbReference type="GO" id="GO:0005929">
    <property type="term" value="C:cilium"/>
    <property type="evidence" value="ECO:0007669"/>
    <property type="project" value="UniProtKB-ARBA"/>
</dbReference>
<accession>A0A813HD74</accession>
<dbReference type="InterPro" id="IPR002048">
    <property type="entry name" value="EF_hand_dom"/>
</dbReference>
<feature type="compositionally biased region" description="Low complexity" evidence="7">
    <location>
        <begin position="25"/>
        <end position="41"/>
    </location>
</feature>
<feature type="domain" description="EF-hand" evidence="8">
    <location>
        <begin position="414"/>
        <end position="449"/>
    </location>
</feature>
<evidence type="ECO:0000259" key="8">
    <source>
        <dbReference type="PROSITE" id="PS50222"/>
    </source>
</evidence>
<dbReference type="Gene3D" id="1.10.238.10">
    <property type="entry name" value="EF-hand"/>
    <property type="match status" value="3"/>
</dbReference>
<evidence type="ECO:0000313" key="9">
    <source>
        <dbReference type="EMBL" id="CAE8635982.1"/>
    </source>
</evidence>
<evidence type="ECO:0000256" key="4">
    <source>
        <dbReference type="ARBA" id="ARBA00022737"/>
    </source>
</evidence>
<keyword evidence="3" id="KW-0479">Metal-binding</keyword>
<dbReference type="GO" id="GO:0005509">
    <property type="term" value="F:calcium ion binding"/>
    <property type="evidence" value="ECO:0007669"/>
    <property type="project" value="InterPro"/>
</dbReference>
<comment type="caution">
    <text evidence="9">The sequence shown here is derived from an EMBL/GenBank/DDBJ whole genome shotgun (WGS) entry which is preliminary data.</text>
</comment>
<dbReference type="PANTHER" id="PTHR34524:SF6">
    <property type="entry name" value="CALCYPHOSINE LIKE"/>
    <property type="match status" value="1"/>
</dbReference>
<evidence type="ECO:0000256" key="7">
    <source>
        <dbReference type="SAM" id="MobiDB-lite"/>
    </source>
</evidence>
<keyword evidence="6" id="KW-0175">Coiled coil</keyword>
<feature type="domain" description="EF-hand" evidence="8">
    <location>
        <begin position="549"/>
        <end position="584"/>
    </location>
</feature>
<evidence type="ECO:0000256" key="3">
    <source>
        <dbReference type="ARBA" id="ARBA00022723"/>
    </source>
</evidence>
<proteinExistence type="predicted"/>
<dbReference type="Pfam" id="PF03148">
    <property type="entry name" value="Tektin"/>
    <property type="match status" value="1"/>
</dbReference>
<dbReference type="InterPro" id="IPR018247">
    <property type="entry name" value="EF_Hand_1_Ca_BS"/>
</dbReference>
<feature type="domain" description="EF-hand" evidence="8">
    <location>
        <begin position="374"/>
        <end position="409"/>
    </location>
</feature>
<feature type="domain" description="EF-hand" evidence="8">
    <location>
        <begin position="719"/>
        <end position="754"/>
    </location>
</feature>
<dbReference type="SMART" id="SM00054">
    <property type="entry name" value="EFh"/>
    <property type="match status" value="6"/>
</dbReference>
<feature type="region of interest" description="Disordered" evidence="7">
    <location>
        <begin position="757"/>
        <end position="791"/>
    </location>
</feature>
<dbReference type="Pfam" id="PF13499">
    <property type="entry name" value="EF-hand_7"/>
    <property type="match status" value="3"/>
</dbReference>
<keyword evidence="2" id="KW-0963">Cytoplasm</keyword>
<evidence type="ECO:0000256" key="1">
    <source>
        <dbReference type="ARBA" id="ARBA00004496"/>
    </source>
</evidence>
<dbReference type="SUPFAM" id="SSF47473">
    <property type="entry name" value="EF-hand"/>
    <property type="match status" value="2"/>
</dbReference>
<feature type="coiled-coil region" evidence="6">
    <location>
        <begin position="285"/>
        <end position="312"/>
    </location>
</feature>
<feature type="region of interest" description="Disordered" evidence="7">
    <location>
        <begin position="500"/>
        <end position="525"/>
    </location>
</feature>
<sequence>MRGHGASSPRGHGHSKNEDNTPGNSAATTAGSGKTASSAKSPIAWPSLPAADAPEAAPVGCTDPVLWEKLTQSSISNVRALRQMAQFKLSKGLQQSSRATLSDESILGGASYTTAQDRLKRRNQNSEGIANAVLDRMEATDHLIHRVGQRISELQRSSGILFAALSVVEKRLDMRASRPPTEMVRDGFQEALEREKAALLKCRQQLCSSADEGREVLASLEMVKAELGRDRHMLPLDRSSRPQQLLAKARSLEGTAMRFCSDIGSAARIKVEVECEADRATGRTHTAMKRRLAELVEVRRQLESEIKETSGTIAEAEWHFQRSSKMLTHFNAQPEKGAGDNSHDAHLEQMRDLFQSPFMMMMRAKIKGAAYVGHGGRQLDTLFSRFDRDNSGQLDEDEVRKALRRTLRIPPSAVTDAEIATLCGHLDADKSGEVSIQELVSFLSADMDPKALTEQIQSAKHIIENLKPALESLQADLRCKTAAWKVDEGCTRVTPIKGLELDGAPGANRPGRSQTARTPRAGRRPCAPLSPDLQDKIRSKIKAAAYTGSAGLNLDMLFARFDKDGTGQLDDDELRIALRRVLRIAPTSVSDDEIRSLCALLDADCSGSVSIQEIVDFIGAEPESRRQKSLLGAPLEPIKLAEDREVESPRRPRKKGPPLAQEQIEKLKAKIKGATYTGTAGKQLDVVFGRFDKDGSGQLDDDEVRKALRRSLRIPPAIISDNEISSLCALLDADNSGTVSIQELVDFVGMEEVSKRTGKSFLGRKLEPMSPELNSMRRPESQGGPRQVQSR</sequence>
<name>A0A813HD74_POLGL</name>
<feature type="domain" description="EF-hand" evidence="8">
    <location>
        <begin position="679"/>
        <end position="714"/>
    </location>
</feature>
<evidence type="ECO:0000256" key="2">
    <source>
        <dbReference type="ARBA" id="ARBA00022490"/>
    </source>
</evidence>
<keyword evidence="10" id="KW-1185">Reference proteome</keyword>
<keyword evidence="5" id="KW-0106">Calcium</keyword>
<evidence type="ECO:0000256" key="6">
    <source>
        <dbReference type="SAM" id="Coils"/>
    </source>
</evidence>
<dbReference type="AlphaFoldDB" id="A0A813HD74"/>
<dbReference type="InterPro" id="IPR051581">
    <property type="entry name" value="Ca-bind"/>
</dbReference>
<dbReference type="PANTHER" id="PTHR34524">
    <property type="entry name" value="CALCYPHOSIN"/>
    <property type="match status" value="1"/>
</dbReference>